<dbReference type="Gene3D" id="1.25.40.10">
    <property type="entry name" value="Tetratricopeptide repeat domain"/>
    <property type="match status" value="3"/>
</dbReference>
<dbReference type="PANTHER" id="PTHR12558:SF13">
    <property type="entry name" value="CELL DIVISION CYCLE PROTEIN 27 HOMOLOG"/>
    <property type="match status" value="1"/>
</dbReference>
<dbReference type="SMART" id="SM00028">
    <property type="entry name" value="TPR"/>
    <property type="match status" value="5"/>
</dbReference>
<dbReference type="InterPro" id="IPR011990">
    <property type="entry name" value="TPR-like_helical_dom_sf"/>
</dbReference>
<sequence length="401" mass="45982">MQKNNSNILHMILIYKRIVLVFLLAISLFPLMSCAQDSTKMDGEKLIDLYQSQRFAEATDYLRSIYTDSTVVEKEILQLAYSNMMAGNLTAAETFYSKINSLQPQNIFVLFNLANICHRRGNDAQAKIYYIKISKIDSTNFNVYKQLASIILSPTSIEKIQYLKKANSIQPRNADVAFDLSYSLNLINKNDSAYQVIDEALKADTSNIILLKAKMPICIALSKIDESIETGNLLLSMGDSSSYVLNNIGKAYYLKKDFQKAVDIFENLKKLQQQNEVTLYYSSLCYKELKHYDNAAKNMLLAIEAGISPYTSKYYKTLGEIYESDSMIEQAKKSYIKSLEFKNDGGVYYNLALLNDFKSIKKQLALKYYRLYLKTNPDQFKHKEVITYVKSRIALIERGQR</sequence>
<accession>A0A521FST2</accession>
<name>A0A521FST2_9SPHI</name>
<gene>
    <name evidence="2" type="ORF">SAMN06265348_12021</name>
</gene>
<dbReference type="RefSeq" id="WP_142531219.1">
    <property type="nucleotide sequence ID" value="NZ_CBCSJO010000017.1"/>
</dbReference>
<dbReference type="PANTHER" id="PTHR12558">
    <property type="entry name" value="CELL DIVISION CYCLE 16,23,27"/>
    <property type="match status" value="1"/>
</dbReference>
<dbReference type="Proteomes" id="UP000320300">
    <property type="component" value="Unassembled WGS sequence"/>
</dbReference>
<dbReference type="SUPFAM" id="SSF48452">
    <property type="entry name" value="TPR-like"/>
    <property type="match status" value="2"/>
</dbReference>
<proteinExistence type="predicted"/>
<feature type="repeat" description="TPR" evidence="1">
    <location>
        <begin position="242"/>
        <end position="275"/>
    </location>
</feature>
<keyword evidence="1" id="KW-0802">TPR repeat</keyword>
<dbReference type="PROSITE" id="PS50005">
    <property type="entry name" value="TPR"/>
    <property type="match status" value="1"/>
</dbReference>
<keyword evidence="3" id="KW-1185">Reference proteome</keyword>
<reference evidence="2 3" key="1">
    <citation type="submission" date="2017-05" db="EMBL/GenBank/DDBJ databases">
        <authorList>
            <person name="Varghese N."/>
            <person name="Submissions S."/>
        </authorList>
    </citation>
    <scope>NUCLEOTIDE SEQUENCE [LARGE SCALE GENOMIC DNA]</scope>
    <source>
        <strain evidence="2 3">DSM 19036</strain>
    </source>
</reference>
<dbReference type="SUPFAM" id="SSF81901">
    <property type="entry name" value="HCP-like"/>
    <property type="match status" value="1"/>
</dbReference>
<evidence type="ECO:0000313" key="2">
    <source>
        <dbReference type="EMBL" id="SMO99144.1"/>
    </source>
</evidence>
<dbReference type="Pfam" id="PF13181">
    <property type="entry name" value="TPR_8"/>
    <property type="match status" value="2"/>
</dbReference>
<protein>
    <submittedName>
        <fullName evidence="2">Flp pilus assembly protein TadD, contains TPR repeats</fullName>
    </submittedName>
</protein>
<dbReference type="InterPro" id="IPR019734">
    <property type="entry name" value="TPR_rpt"/>
</dbReference>
<dbReference type="AlphaFoldDB" id="A0A521FST2"/>
<evidence type="ECO:0000256" key="1">
    <source>
        <dbReference type="PROSITE-ProRule" id="PRU00339"/>
    </source>
</evidence>
<dbReference type="EMBL" id="FXTN01000020">
    <property type="protein sequence ID" value="SMO99144.1"/>
    <property type="molecule type" value="Genomic_DNA"/>
</dbReference>
<organism evidence="2 3">
    <name type="scientific">Pedobacter westerhofensis</name>
    <dbReference type="NCBI Taxonomy" id="425512"/>
    <lineage>
        <taxon>Bacteria</taxon>
        <taxon>Pseudomonadati</taxon>
        <taxon>Bacteroidota</taxon>
        <taxon>Sphingobacteriia</taxon>
        <taxon>Sphingobacteriales</taxon>
        <taxon>Sphingobacteriaceae</taxon>
        <taxon>Pedobacter</taxon>
    </lineage>
</organism>
<dbReference type="OrthoDB" id="1221582at2"/>
<evidence type="ECO:0000313" key="3">
    <source>
        <dbReference type="Proteomes" id="UP000320300"/>
    </source>
</evidence>